<sequence length="82" mass="9693">MSTTTRMDPKSGLQRRLWLQSGERCRSTISVNFHHRSSNEGTSMKEVMRRIVGKKRSSDFNINNPDVLFYFNKNFRNRCKHA</sequence>
<evidence type="ECO:0000313" key="1">
    <source>
        <dbReference type="EMBL" id="KAF5187966.1"/>
    </source>
</evidence>
<dbReference type="AlphaFoldDB" id="A0A7J6VS95"/>
<name>A0A7J6VS95_THATH</name>
<dbReference type="EMBL" id="JABWDY010027319">
    <property type="protein sequence ID" value="KAF5187966.1"/>
    <property type="molecule type" value="Genomic_DNA"/>
</dbReference>
<gene>
    <name evidence="1" type="ORF">FRX31_022447</name>
</gene>
<proteinExistence type="predicted"/>
<protein>
    <submittedName>
        <fullName evidence="1">Uncharacterized protein</fullName>
    </submittedName>
</protein>
<accession>A0A7J6VS95</accession>
<dbReference type="Proteomes" id="UP000554482">
    <property type="component" value="Unassembled WGS sequence"/>
</dbReference>
<comment type="caution">
    <text evidence="1">The sequence shown here is derived from an EMBL/GenBank/DDBJ whole genome shotgun (WGS) entry which is preliminary data.</text>
</comment>
<organism evidence="1 2">
    <name type="scientific">Thalictrum thalictroides</name>
    <name type="common">Rue-anemone</name>
    <name type="synonym">Anemone thalictroides</name>
    <dbReference type="NCBI Taxonomy" id="46969"/>
    <lineage>
        <taxon>Eukaryota</taxon>
        <taxon>Viridiplantae</taxon>
        <taxon>Streptophyta</taxon>
        <taxon>Embryophyta</taxon>
        <taxon>Tracheophyta</taxon>
        <taxon>Spermatophyta</taxon>
        <taxon>Magnoliopsida</taxon>
        <taxon>Ranunculales</taxon>
        <taxon>Ranunculaceae</taxon>
        <taxon>Thalictroideae</taxon>
        <taxon>Thalictrum</taxon>
    </lineage>
</organism>
<reference evidence="1 2" key="1">
    <citation type="submission" date="2020-06" db="EMBL/GenBank/DDBJ databases">
        <title>Transcriptomic and genomic resources for Thalictrum thalictroides and T. hernandezii: Facilitating candidate gene discovery in an emerging model plant lineage.</title>
        <authorList>
            <person name="Arias T."/>
            <person name="Riano-Pachon D.M."/>
            <person name="Di Stilio V.S."/>
        </authorList>
    </citation>
    <scope>NUCLEOTIDE SEQUENCE [LARGE SCALE GENOMIC DNA]</scope>
    <source>
        <strain evidence="2">cv. WT478/WT964</strain>
        <tissue evidence="1">Leaves</tissue>
    </source>
</reference>
<evidence type="ECO:0000313" key="2">
    <source>
        <dbReference type="Proteomes" id="UP000554482"/>
    </source>
</evidence>
<keyword evidence="2" id="KW-1185">Reference proteome</keyword>